<keyword evidence="3" id="KW-0285">Flavoprotein</keyword>
<dbReference type="SUPFAM" id="SSF51905">
    <property type="entry name" value="FAD/NAD(P)-binding domain"/>
    <property type="match status" value="2"/>
</dbReference>
<reference evidence="9 10" key="1">
    <citation type="submission" date="2023-08" db="EMBL/GenBank/DDBJ databases">
        <title>Black Yeasts Isolated from many extreme environments.</title>
        <authorList>
            <person name="Coleine C."/>
            <person name="Stajich J.E."/>
            <person name="Selbmann L."/>
        </authorList>
    </citation>
    <scope>NUCLEOTIDE SEQUENCE [LARGE SCALE GENOMIC DNA]</scope>
    <source>
        <strain evidence="9 10">CCFEE 5910</strain>
    </source>
</reference>
<dbReference type="PANTHER" id="PTHR43098:SF3">
    <property type="entry name" value="L-ORNITHINE N(5)-MONOOXYGENASE-RELATED"/>
    <property type="match status" value="1"/>
</dbReference>
<evidence type="ECO:0000256" key="7">
    <source>
        <dbReference type="ARBA" id="ARBA00023033"/>
    </source>
</evidence>
<proteinExistence type="inferred from homology"/>
<evidence type="ECO:0000256" key="1">
    <source>
        <dbReference type="ARBA" id="ARBA00001974"/>
    </source>
</evidence>
<comment type="similarity">
    <text evidence="2">Belongs to the FAD-binding monooxygenase family.</text>
</comment>
<evidence type="ECO:0000256" key="8">
    <source>
        <dbReference type="SAM" id="MobiDB-lite"/>
    </source>
</evidence>
<dbReference type="InterPro" id="IPR050775">
    <property type="entry name" value="FAD-binding_Monooxygenases"/>
</dbReference>
<accession>A0AAN7YAE9</accession>
<dbReference type="GO" id="GO:0050661">
    <property type="term" value="F:NADP binding"/>
    <property type="evidence" value="ECO:0007669"/>
    <property type="project" value="InterPro"/>
</dbReference>
<evidence type="ECO:0000256" key="2">
    <source>
        <dbReference type="ARBA" id="ARBA00010139"/>
    </source>
</evidence>
<organism evidence="9 10">
    <name type="scientific">Lithohypha guttulata</name>
    <dbReference type="NCBI Taxonomy" id="1690604"/>
    <lineage>
        <taxon>Eukaryota</taxon>
        <taxon>Fungi</taxon>
        <taxon>Dikarya</taxon>
        <taxon>Ascomycota</taxon>
        <taxon>Pezizomycotina</taxon>
        <taxon>Eurotiomycetes</taxon>
        <taxon>Chaetothyriomycetidae</taxon>
        <taxon>Chaetothyriales</taxon>
        <taxon>Trichomeriaceae</taxon>
        <taxon>Lithohypha</taxon>
    </lineage>
</organism>
<dbReference type="Proteomes" id="UP001309876">
    <property type="component" value="Unassembled WGS sequence"/>
</dbReference>
<dbReference type="AlphaFoldDB" id="A0AAN7YAE9"/>
<dbReference type="PRINTS" id="PR00411">
    <property type="entry name" value="PNDRDTASEI"/>
</dbReference>
<evidence type="ECO:0000313" key="10">
    <source>
        <dbReference type="Proteomes" id="UP001309876"/>
    </source>
</evidence>
<feature type="region of interest" description="Disordered" evidence="8">
    <location>
        <begin position="247"/>
        <end position="266"/>
    </location>
</feature>
<keyword evidence="4" id="KW-0274">FAD</keyword>
<comment type="caution">
    <text evidence="9">The sequence shown here is derived from an EMBL/GenBank/DDBJ whole genome shotgun (WGS) entry which is preliminary data.</text>
</comment>
<keyword evidence="6" id="KW-0560">Oxidoreductase</keyword>
<name>A0AAN7YAE9_9EURO</name>
<dbReference type="GO" id="GO:0004499">
    <property type="term" value="F:N,N-dimethylaniline monooxygenase activity"/>
    <property type="evidence" value="ECO:0007669"/>
    <property type="project" value="InterPro"/>
</dbReference>
<keyword evidence="10" id="KW-1185">Reference proteome</keyword>
<dbReference type="PANTHER" id="PTHR43098">
    <property type="entry name" value="L-ORNITHINE N(5)-MONOOXYGENASE-RELATED"/>
    <property type="match status" value="1"/>
</dbReference>
<dbReference type="EMBL" id="JAVRRJ010000001">
    <property type="protein sequence ID" value="KAK5091362.1"/>
    <property type="molecule type" value="Genomic_DNA"/>
</dbReference>
<dbReference type="Pfam" id="PF00743">
    <property type="entry name" value="FMO-like"/>
    <property type="match status" value="1"/>
</dbReference>
<dbReference type="GO" id="GO:0050660">
    <property type="term" value="F:flavin adenine dinucleotide binding"/>
    <property type="evidence" value="ECO:0007669"/>
    <property type="project" value="InterPro"/>
</dbReference>
<keyword evidence="5" id="KW-0521">NADP</keyword>
<dbReference type="InterPro" id="IPR036188">
    <property type="entry name" value="FAD/NAD-bd_sf"/>
</dbReference>
<sequence length="561" mass="63093">MGDAGASTSPASLDVDVIIIGAGFSGIATLYRVRKLGLKPLILESADDFGGVWKHNSYPGARVDSEWPYYQLNIPEVYRTFSFTERFPGHVELKRYMAHIDKVLGLRKDVLFNAHVNDCSWDEGSGRWTVKTRQGQVATGKYLILCTGLLHRRHYPEFPGLENFKGVVHHSGFWPEDLSTKGKKVALIGAGATAVQITQEVAKDADQLTIFMRRPSYCLPMMQRSLTELENRGFQAYYDTLLREGRNSQAGFPGPRSSRSALEGTPEEREAYMEDLWSRGGFQFLMAFADVTINEEANKVMYTFWQKKVAERMRSGKKRDLMAPPLEKMPYFIGTKRCPLEQDYYECVDQDNVDVVDMNEKKLKSFTDKGIVFEDGTETEFDLLILATGFDSFSGSITNLGLKNKDGIDIKDIWKEGIKSYLGMSFGGFPNCFMIYSPHAPTALSNGPTIIEAQADMIRDFISNLEAANVKSITPQGEAQEEWVEMVDKLNSYTLFPLTSSWWTGGNVPGKKVQLLTYILGIDRYEAQCREKLDELKGFDVVYADSKEKLVTDMPKAAVAS</sequence>
<evidence type="ECO:0000313" key="9">
    <source>
        <dbReference type="EMBL" id="KAK5091362.1"/>
    </source>
</evidence>
<keyword evidence="7" id="KW-0503">Monooxygenase</keyword>
<evidence type="ECO:0000256" key="3">
    <source>
        <dbReference type="ARBA" id="ARBA00022630"/>
    </source>
</evidence>
<dbReference type="InterPro" id="IPR020946">
    <property type="entry name" value="Flavin_mOase-like"/>
</dbReference>
<comment type="cofactor">
    <cofactor evidence="1">
        <name>FAD</name>
        <dbReference type="ChEBI" id="CHEBI:57692"/>
    </cofactor>
</comment>
<evidence type="ECO:0008006" key="11">
    <source>
        <dbReference type="Google" id="ProtNLM"/>
    </source>
</evidence>
<protein>
    <recommendedName>
        <fullName evidence="11">Flavin-containing monooxygenase</fullName>
    </recommendedName>
</protein>
<evidence type="ECO:0000256" key="4">
    <source>
        <dbReference type="ARBA" id="ARBA00022827"/>
    </source>
</evidence>
<evidence type="ECO:0000256" key="5">
    <source>
        <dbReference type="ARBA" id="ARBA00022857"/>
    </source>
</evidence>
<dbReference type="Gene3D" id="3.50.50.60">
    <property type="entry name" value="FAD/NAD(P)-binding domain"/>
    <property type="match status" value="2"/>
</dbReference>
<gene>
    <name evidence="9" type="ORF">LTR05_001545</name>
</gene>
<evidence type="ECO:0000256" key="6">
    <source>
        <dbReference type="ARBA" id="ARBA00023002"/>
    </source>
</evidence>